<dbReference type="Pfam" id="PF00551">
    <property type="entry name" value="Formyl_trans_N"/>
    <property type="match status" value="1"/>
</dbReference>
<evidence type="ECO:0000256" key="4">
    <source>
        <dbReference type="ARBA" id="ARBA00022755"/>
    </source>
</evidence>
<evidence type="ECO:0000256" key="1">
    <source>
        <dbReference type="ARBA" id="ARBA00005054"/>
    </source>
</evidence>
<dbReference type="Gene3D" id="3.40.50.170">
    <property type="entry name" value="Formyl transferase, N-terminal domain"/>
    <property type="match status" value="1"/>
</dbReference>
<dbReference type="GO" id="GO:0005737">
    <property type="term" value="C:cytoplasm"/>
    <property type="evidence" value="ECO:0007669"/>
    <property type="project" value="TreeGrafter"/>
</dbReference>
<dbReference type="GO" id="GO:0004644">
    <property type="term" value="F:phosphoribosylglycinamide formyltransferase activity"/>
    <property type="evidence" value="ECO:0007669"/>
    <property type="project" value="UniProtKB-EC"/>
</dbReference>
<dbReference type="PANTHER" id="PTHR43369">
    <property type="entry name" value="PHOSPHORIBOSYLGLYCINAMIDE FORMYLTRANSFERASE"/>
    <property type="match status" value="1"/>
</dbReference>
<name>A0A383CKK7_9ZZZZ</name>
<organism evidence="6">
    <name type="scientific">marine metagenome</name>
    <dbReference type="NCBI Taxonomy" id="408172"/>
    <lineage>
        <taxon>unclassified sequences</taxon>
        <taxon>metagenomes</taxon>
        <taxon>ecological metagenomes</taxon>
    </lineage>
</organism>
<sequence>MFKLLFVVTMGNPMFQLPRVATKQDPLRLCVMISGSGSGMEALLRYQQQRECLHKTVLVISNKPDVQGLERAAGYDVPTQVIELPAIDDSARRRKKHDELMHQALLEADIEAVILSGYMRILTDEFVEGWEGRLLNIHPSLLPEFPGAHAHRDALAAGATISGCTVHFVDTGVDSGRIIAQRKVPV</sequence>
<evidence type="ECO:0000259" key="5">
    <source>
        <dbReference type="Pfam" id="PF00551"/>
    </source>
</evidence>
<dbReference type="EC" id="2.1.2.2" evidence="2"/>
<dbReference type="SUPFAM" id="SSF53328">
    <property type="entry name" value="Formyltransferase"/>
    <property type="match status" value="1"/>
</dbReference>
<accession>A0A383CKK7</accession>
<evidence type="ECO:0000256" key="2">
    <source>
        <dbReference type="ARBA" id="ARBA00012254"/>
    </source>
</evidence>
<comment type="pathway">
    <text evidence="1">Purine metabolism; IMP biosynthesis via de novo pathway; N(2)-formyl-N(1)-(5-phospho-D-ribosyl)glycinamide from N(1)-(5-phospho-D-ribosyl)glycinamide (10-formyl THF route): step 1/1.</text>
</comment>
<dbReference type="EMBL" id="UINC01209774">
    <property type="protein sequence ID" value="SVE32936.1"/>
    <property type="molecule type" value="Genomic_DNA"/>
</dbReference>
<evidence type="ECO:0000313" key="6">
    <source>
        <dbReference type="EMBL" id="SVE32936.1"/>
    </source>
</evidence>
<dbReference type="GO" id="GO:0006189">
    <property type="term" value="P:'de novo' IMP biosynthetic process"/>
    <property type="evidence" value="ECO:0007669"/>
    <property type="project" value="InterPro"/>
</dbReference>
<feature type="domain" description="Formyl transferase N-terminal" evidence="5">
    <location>
        <begin position="28"/>
        <end position="186"/>
    </location>
</feature>
<keyword evidence="3" id="KW-0808">Transferase</keyword>
<reference evidence="6" key="1">
    <citation type="submission" date="2018-05" db="EMBL/GenBank/DDBJ databases">
        <authorList>
            <person name="Lanie J.A."/>
            <person name="Ng W.-L."/>
            <person name="Kazmierczak K.M."/>
            <person name="Andrzejewski T.M."/>
            <person name="Davidsen T.M."/>
            <person name="Wayne K.J."/>
            <person name="Tettelin H."/>
            <person name="Glass J.I."/>
            <person name="Rusch D."/>
            <person name="Podicherti R."/>
            <person name="Tsui H.-C.T."/>
            <person name="Winkler M.E."/>
        </authorList>
    </citation>
    <scope>NUCLEOTIDE SEQUENCE</scope>
</reference>
<protein>
    <recommendedName>
        <fullName evidence="2">phosphoribosylglycinamide formyltransferase 1</fullName>
        <ecNumber evidence="2">2.1.2.2</ecNumber>
    </recommendedName>
</protein>
<proteinExistence type="predicted"/>
<dbReference type="InterPro" id="IPR036477">
    <property type="entry name" value="Formyl_transf_N_sf"/>
</dbReference>
<dbReference type="CDD" id="cd08645">
    <property type="entry name" value="FMT_core_GART"/>
    <property type="match status" value="1"/>
</dbReference>
<evidence type="ECO:0000256" key="3">
    <source>
        <dbReference type="ARBA" id="ARBA00022679"/>
    </source>
</evidence>
<dbReference type="InterPro" id="IPR004607">
    <property type="entry name" value="GART"/>
</dbReference>
<feature type="non-terminal residue" evidence="6">
    <location>
        <position position="186"/>
    </location>
</feature>
<gene>
    <name evidence="6" type="ORF">METZ01_LOCUS485790</name>
</gene>
<keyword evidence="4" id="KW-0658">Purine biosynthesis</keyword>
<dbReference type="NCBIfam" id="TIGR00639">
    <property type="entry name" value="PurN"/>
    <property type="match status" value="1"/>
</dbReference>
<dbReference type="AlphaFoldDB" id="A0A383CKK7"/>
<dbReference type="InterPro" id="IPR002376">
    <property type="entry name" value="Formyl_transf_N"/>
</dbReference>
<dbReference type="PANTHER" id="PTHR43369:SF2">
    <property type="entry name" value="PHOSPHORIBOSYLGLYCINAMIDE FORMYLTRANSFERASE"/>
    <property type="match status" value="1"/>
</dbReference>